<evidence type="ECO:0000256" key="7">
    <source>
        <dbReference type="SAM" id="MobiDB-lite"/>
    </source>
</evidence>
<evidence type="ECO:0000259" key="8">
    <source>
        <dbReference type="PROSITE" id="PS50011"/>
    </source>
</evidence>
<proteinExistence type="predicted"/>
<dbReference type="AlphaFoldDB" id="A0A8J7QIA0"/>
<dbReference type="Gene3D" id="1.25.40.10">
    <property type="entry name" value="Tetratricopeptide repeat domain"/>
    <property type="match status" value="5"/>
</dbReference>
<accession>A0A8J7QIA0</accession>
<feature type="repeat" description="TPR" evidence="5">
    <location>
        <begin position="702"/>
        <end position="735"/>
    </location>
</feature>
<dbReference type="InterPro" id="IPR017441">
    <property type="entry name" value="Protein_kinase_ATP_BS"/>
</dbReference>
<dbReference type="Pfam" id="PF13424">
    <property type="entry name" value="TPR_12"/>
    <property type="match status" value="5"/>
</dbReference>
<dbReference type="PROSITE" id="PS00107">
    <property type="entry name" value="PROTEIN_KINASE_ATP"/>
    <property type="match status" value="1"/>
</dbReference>
<dbReference type="InterPro" id="IPR011990">
    <property type="entry name" value="TPR-like_helical_dom_sf"/>
</dbReference>
<dbReference type="PROSITE" id="PS50005">
    <property type="entry name" value="TPR"/>
    <property type="match status" value="2"/>
</dbReference>
<evidence type="ECO:0000313" key="10">
    <source>
        <dbReference type="Proteomes" id="UP000664417"/>
    </source>
</evidence>
<dbReference type="PANTHER" id="PTHR45641:SF19">
    <property type="entry name" value="NEPHROCYSTIN-3"/>
    <property type="match status" value="1"/>
</dbReference>
<keyword evidence="4 6" id="KW-0067">ATP-binding</keyword>
<dbReference type="CDD" id="cd14014">
    <property type="entry name" value="STKc_PknB_like"/>
    <property type="match status" value="1"/>
</dbReference>
<keyword evidence="10" id="KW-1185">Reference proteome</keyword>
<evidence type="ECO:0000256" key="3">
    <source>
        <dbReference type="ARBA" id="ARBA00022803"/>
    </source>
</evidence>
<dbReference type="GO" id="GO:0004672">
    <property type="term" value="F:protein kinase activity"/>
    <property type="evidence" value="ECO:0007669"/>
    <property type="project" value="InterPro"/>
</dbReference>
<dbReference type="Gene3D" id="1.10.510.10">
    <property type="entry name" value="Transferase(Phosphotransferase) domain 1"/>
    <property type="match status" value="1"/>
</dbReference>
<dbReference type="Proteomes" id="UP000664417">
    <property type="component" value="Unassembled WGS sequence"/>
</dbReference>
<dbReference type="InterPro" id="IPR011009">
    <property type="entry name" value="Kinase-like_dom_sf"/>
</dbReference>
<feature type="region of interest" description="Disordered" evidence="7">
    <location>
        <begin position="29"/>
        <end position="68"/>
    </location>
</feature>
<dbReference type="Pfam" id="PF00069">
    <property type="entry name" value="Pkinase"/>
    <property type="match status" value="1"/>
</dbReference>
<protein>
    <submittedName>
        <fullName evidence="9">Tetratricopeptide repeat protein</fullName>
    </submittedName>
</protein>
<dbReference type="GO" id="GO:0005524">
    <property type="term" value="F:ATP binding"/>
    <property type="evidence" value="ECO:0007669"/>
    <property type="project" value="UniProtKB-UniRule"/>
</dbReference>
<dbReference type="InterPro" id="IPR008271">
    <property type="entry name" value="Ser/Thr_kinase_AS"/>
</dbReference>
<feature type="binding site" evidence="6">
    <location>
        <position position="99"/>
    </location>
    <ligand>
        <name>ATP</name>
        <dbReference type="ChEBI" id="CHEBI:30616"/>
    </ligand>
</feature>
<name>A0A8J7QIA0_9BACT</name>
<dbReference type="SUPFAM" id="SSF56112">
    <property type="entry name" value="Protein kinase-like (PK-like)"/>
    <property type="match status" value="1"/>
</dbReference>
<dbReference type="InterPro" id="IPR000719">
    <property type="entry name" value="Prot_kinase_dom"/>
</dbReference>
<dbReference type="InterPro" id="IPR019734">
    <property type="entry name" value="TPR_rpt"/>
</dbReference>
<dbReference type="SMART" id="SM00220">
    <property type="entry name" value="S_TKc"/>
    <property type="match status" value="1"/>
</dbReference>
<dbReference type="PROSITE" id="PS00108">
    <property type="entry name" value="PROTEIN_KINASE_ST"/>
    <property type="match status" value="1"/>
</dbReference>
<evidence type="ECO:0000256" key="2">
    <source>
        <dbReference type="ARBA" id="ARBA00022741"/>
    </source>
</evidence>
<dbReference type="SUPFAM" id="SSF48452">
    <property type="entry name" value="TPR-like"/>
    <property type="match status" value="4"/>
</dbReference>
<keyword evidence="3 5" id="KW-0802">TPR repeat</keyword>
<sequence length="1258" mass="140175">MTNPKKPSDLSDLVDRAYAKDPEAVLRFMTDLAEGAPTASEAPETEQDEAPDAMIDPSALPPGSRPGPFRIIGKLGEGGGGTVYLAERDTDVKMKVALKILSGYAPQLKHLFHRESNILSQLHHPNIAHLIDAGTLPGGQPWLAMEYVQGQTLNAYLRDHPLSLGKRIDLFLKICDTISHAHRQMVIHRDLKPANIMVMENGEPKLLDFGIAATLNPDTGEQLTIPLSATAVMSPQYASPEQIRGMSLNAASDVYSLGVLLYEILTGERPYTFPMLTQPALIQAMEQLEIPYPSTVGAGTRNKAGINPRRLRGDLDSIVMKALARDLDGRYISVEALAADIRHYLNGRPIEARAATRQVRFRKMVQRNPQPIAIGTGLALLLLMFSIYAQVQRVNIARERDLAKREKQTAEHVTDFLVSMFEQVDPELAEGGEVTALQVMERGSRQIEQRLAEEPEVRARLLATMGRVYRVLGHNDQSVDSLEKAVAAGVGTPADQFQLELELVRSLLAHGRYDAADRQLNAAEARLSKSTDLREHLRLNHLRGWTWYQRGNYVRAKDIFQDMVGQLGALPIAEQHRFRRDWAELQGVMGLHHQAIAECENLLEEQQKLLGKSHPQLAETMKTLAEQYMFTGDYGKADQLFSQAEAIDLQVYGDDHPILIRHLSRRAELVREKGDPEQAETILRRALTMARERLGEEQLMVAQISRELGMVLTLMGDYEEAETLYRQALAIHEKHLGADHPQMALGYVTLGNQYRFQGDFKAAEALLRRGLAIRIGLFGEAHQGVMEVRNYLGLSAYQRGDYDAAEREHRQNLALAPDLLGETHPLTSFAHNNLALVLRAKGELHQAAFHFQKCLDINILRFGEKHLNVAVISNNLGLLHLDLGALDSAERYLQTALTKVIETFGEPHIYPARTHGSLGSVALERADFALAAERYRKSLDSRIKLFGEQHRQTAEARDMVAYLLLQQGDYGEALAEARRAKAVFAEVDTAPNSRAALACLTLAAVLGARGDYDQAQETCRPCVATLEQDLGTAHDWTHRGYLLLADLFKGMGQQERAHAYYKKALDSAEDGLPADHYRIANVRIRWARLHLDQKQTESAQTLLDDAAQALKDTQNPMVFVDLAFQQARLNLLQGKTAAGETLLRDVLAQKRALLGDTHPRVAEAQCLLAFQAVAAGDYSEAETLVDAAAAIFQRHLAENHEFHQVTASLKGRILMERGQREQGTKILEAGYRQLKTKLGQHHEITTRVQQMLPPQPEN</sequence>
<evidence type="ECO:0000256" key="6">
    <source>
        <dbReference type="PROSITE-ProRule" id="PRU10141"/>
    </source>
</evidence>
<dbReference type="PROSITE" id="PS50011">
    <property type="entry name" value="PROTEIN_KINASE_DOM"/>
    <property type="match status" value="1"/>
</dbReference>
<dbReference type="RefSeq" id="WP_207862877.1">
    <property type="nucleotide sequence ID" value="NZ_JAFREP010000045.1"/>
</dbReference>
<dbReference type="EMBL" id="JAFREP010000045">
    <property type="protein sequence ID" value="MBO1322905.1"/>
    <property type="molecule type" value="Genomic_DNA"/>
</dbReference>
<gene>
    <name evidence="9" type="ORF">J3U88_30855</name>
</gene>
<evidence type="ECO:0000256" key="4">
    <source>
        <dbReference type="ARBA" id="ARBA00022840"/>
    </source>
</evidence>
<keyword evidence="2 6" id="KW-0547">Nucleotide-binding</keyword>
<evidence type="ECO:0000313" key="9">
    <source>
        <dbReference type="EMBL" id="MBO1322905.1"/>
    </source>
</evidence>
<dbReference type="SMART" id="SM00028">
    <property type="entry name" value="TPR"/>
    <property type="match status" value="13"/>
</dbReference>
<evidence type="ECO:0000256" key="5">
    <source>
        <dbReference type="PROSITE-ProRule" id="PRU00339"/>
    </source>
</evidence>
<comment type="caution">
    <text evidence="9">The sequence shown here is derived from an EMBL/GenBank/DDBJ whole genome shotgun (WGS) entry which is preliminary data.</text>
</comment>
<feature type="repeat" description="TPR" evidence="5">
    <location>
        <begin position="786"/>
        <end position="819"/>
    </location>
</feature>
<feature type="domain" description="Protein kinase" evidence="8">
    <location>
        <begin position="69"/>
        <end position="345"/>
    </location>
</feature>
<organism evidence="9 10">
    <name type="scientific">Acanthopleuribacter pedis</name>
    <dbReference type="NCBI Taxonomy" id="442870"/>
    <lineage>
        <taxon>Bacteria</taxon>
        <taxon>Pseudomonadati</taxon>
        <taxon>Acidobacteriota</taxon>
        <taxon>Holophagae</taxon>
        <taxon>Acanthopleuribacterales</taxon>
        <taxon>Acanthopleuribacteraceae</taxon>
        <taxon>Acanthopleuribacter</taxon>
    </lineage>
</organism>
<dbReference type="PANTHER" id="PTHR45641">
    <property type="entry name" value="TETRATRICOPEPTIDE REPEAT PROTEIN (AFU_ORTHOLOGUE AFUA_6G03870)"/>
    <property type="match status" value="1"/>
</dbReference>
<reference evidence="9" key="1">
    <citation type="submission" date="2021-03" db="EMBL/GenBank/DDBJ databases">
        <authorList>
            <person name="Wang G."/>
        </authorList>
    </citation>
    <scope>NUCLEOTIDE SEQUENCE</scope>
    <source>
        <strain evidence="9">KCTC 12899</strain>
    </source>
</reference>
<keyword evidence="1" id="KW-0677">Repeat</keyword>
<evidence type="ECO:0000256" key="1">
    <source>
        <dbReference type="ARBA" id="ARBA00022737"/>
    </source>
</evidence>